<protein>
    <recommendedName>
        <fullName evidence="4">DUF559 domain-containing protein</fullName>
    </recommendedName>
</protein>
<evidence type="ECO:0000313" key="3">
    <source>
        <dbReference type="Proteomes" id="UP001500784"/>
    </source>
</evidence>
<feature type="transmembrane region" description="Helical" evidence="1">
    <location>
        <begin position="21"/>
        <end position="39"/>
    </location>
</feature>
<keyword evidence="3" id="KW-1185">Reference proteome</keyword>
<reference evidence="2 3" key="1">
    <citation type="journal article" date="2019" name="Int. J. Syst. Evol. Microbiol.">
        <title>The Global Catalogue of Microorganisms (GCM) 10K type strain sequencing project: providing services to taxonomists for standard genome sequencing and annotation.</title>
        <authorList>
            <consortium name="The Broad Institute Genomics Platform"/>
            <consortium name="The Broad Institute Genome Sequencing Center for Infectious Disease"/>
            <person name="Wu L."/>
            <person name="Ma J."/>
        </authorList>
    </citation>
    <scope>NUCLEOTIDE SEQUENCE [LARGE SCALE GENOMIC DNA]</scope>
    <source>
        <strain evidence="2 3">JCM 13316</strain>
    </source>
</reference>
<accession>A0ABN2NU03</accession>
<evidence type="ECO:0008006" key="4">
    <source>
        <dbReference type="Google" id="ProtNLM"/>
    </source>
</evidence>
<sequence>MNGPQRDVGIKNWIRLHPYQALALGYVVFLAFITAVSLVRDSADLANALFSALLYSLVYWLGALFQVRTVRKTKKRLDEHGQSKAYIRYPNSRPGSLSGIWNQGIAAPESGFIRFQPAVYNNLEPSGRATDFMVQEVLPDRRKVSRKERKFLWDSGYEVITLITDAGTVELASSPESLDKLVKVLASDPGVQP</sequence>
<keyword evidence="1" id="KW-0812">Transmembrane</keyword>
<dbReference type="Proteomes" id="UP001500784">
    <property type="component" value="Unassembled WGS sequence"/>
</dbReference>
<dbReference type="EMBL" id="BAAALV010000001">
    <property type="protein sequence ID" value="GAA1903001.1"/>
    <property type="molecule type" value="Genomic_DNA"/>
</dbReference>
<keyword evidence="1" id="KW-1133">Transmembrane helix</keyword>
<keyword evidence="1" id="KW-0472">Membrane</keyword>
<proteinExistence type="predicted"/>
<evidence type="ECO:0000313" key="2">
    <source>
        <dbReference type="EMBL" id="GAA1903001.1"/>
    </source>
</evidence>
<gene>
    <name evidence="2" type="ORF">GCM10009688_03650</name>
</gene>
<evidence type="ECO:0000256" key="1">
    <source>
        <dbReference type="SAM" id="Phobius"/>
    </source>
</evidence>
<name>A0ABN2NU03_9MICC</name>
<organism evidence="2 3">
    <name type="scientific">Arthrobacter gandavensis</name>
    <dbReference type="NCBI Taxonomy" id="169960"/>
    <lineage>
        <taxon>Bacteria</taxon>
        <taxon>Bacillati</taxon>
        <taxon>Actinomycetota</taxon>
        <taxon>Actinomycetes</taxon>
        <taxon>Micrococcales</taxon>
        <taxon>Micrococcaceae</taxon>
        <taxon>Arthrobacter</taxon>
    </lineage>
</organism>
<feature type="transmembrane region" description="Helical" evidence="1">
    <location>
        <begin position="45"/>
        <end position="67"/>
    </location>
</feature>
<comment type="caution">
    <text evidence="2">The sequence shown here is derived from an EMBL/GenBank/DDBJ whole genome shotgun (WGS) entry which is preliminary data.</text>
</comment>